<evidence type="ECO:0000256" key="12">
    <source>
        <dbReference type="ARBA" id="ARBA00047912"/>
    </source>
</evidence>
<dbReference type="EMBL" id="ASHM01013808">
    <property type="protein sequence ID" value="PNX95778.1"/>
    <property type="molecule type" value="Genomic_DNA"/>
</dbReference>
<comment type="catalytic activity">
    <reaction evidence="11">
        <text>Na(+)(in) + H(+)(out) = Na(+)(out) + H(+)(in)</text>
        <dbReference type="Rhea" id="RHEA:29419"/>
        <dbReference type="ChEBI" id="CHEBI:15378"/>
        <dbReference type="ChEBI" id="CHEBI:29101"/>
    </reaction>
</comment>
<keyword evidence="3" id="KW-0633">Potassium transport</keyword>
<keyword evidence="9 13" id="KW-0472">Membrane</keyword>
<evidence type="ECO:0000256" key="2">
    <source>
        <dbReference type="ARBA" id="ARBA00022448"/>
    </source>
</evidence>
<evidence type="ECO:0000256" key="3">
    <source>
        <dbReference type="ARBA" id="ARBA00022538"/>
    </source>
</evidence>
<feature type="domain" description="Cation/H+ exchanger transmembrane" evidence="14">
    <location>
        <begin position="2"/>
        <end position="187"/>
    </location>
</feature>
<keyword evidence="10" id="KW-0739">Sodium transport</keyword>
<name>A0A2K3MY97_TRIPR</name>
<keyword evidence="7" id="KW-0915">Sodium</keyword>
<keyword evidence="2" id="KW-0813">Transport</keyword>
<comment type="subcellular location">
    <subcellularLocation>
        <location evidence="1">Membrane</location>
        <topology evidence="1">Multi-pass membrane protein</topology>
    </subcellularLocation>
</comment>
<accession>A0A2K3MY97</accession>
<keyword evidence="5" id="KW-0630">Potassium</keyword>
<gene>
    <name evidence="15" type="ORF">L195_g018972</name>
</gene>
<dbReference type="PANTHER" id="PTHR10110">
    <property type="entry name" value="SODIUM/HYDROGEN EXCHANGER"/>
    <property type="match status" value="1"/>
</dbReference>
<dbReference type="GO" id="GO:0051453">
    <property type="term" value="P:regulation of intracellular pH"/>
    <property type="evidence" value="ECO:0007669"/>
    <property type="project" value="TreeGrafter"/>
</dbReference>
<keyword evidence="4 13" id="KW-0812">Transmembrane</keyword>
<evidence type="ECO:0000256" key="11">
    <source>
        <dbReference type="ARBA" id="ARBA00047524"/>
    </source>
</evidence>
<dbReference type="Pfam" id="PF00999">
    <property type="entry name" value="Na_H_Exchanger"/>
    <property type="match status" value="1"/>
</dbReference>
<feature type="transmembrane region" description="Helical" evidence="13">
    <location>
        <begin position="87"/>
        <end position="109"/>
    </location>
</feature>
<sequence>MILMAYLSYMLAELFSLSAILTVFFCGILMSHYTWHNVTESSRVTTKHTFATMSFIAEIFIFLYVGMDALDIEKWRFVSQSPRKSIGVSSLLLALILVGRAAFVFPLSFISNLSKKSQSEKIEFKQQVTIWWAGLMRGAVSIALAYNQFSKLGHTKLGENAIMITSTITVVLFSTVVFGLMTKPLVRLLLPSSKHIIISIPSPPSSPKSFSVPLLGNGEDDVGGNGPIQRPSRLRMLLRIPSHGVHHHWRKFDDSFMRPVFGGRGFVPYVPGSPL</sequence>
<dbReference type="GO" id="GO:0098719">
    <property type="term" value="P:sodium ion import across plasma membrane"/>
    <property type="evidence" value="ECO:0007669"/>
    <property type="project" value="TreeGrafter"/>
</dbReference>
<reference evidence="15 16" key="1">
    <citation type="journal article" date="2014" name="Am. J. Bot.">
        <title>Genome assembly and annotation for red clover (Trifolium pratense; Fabaceae).</title>
        <authorList>
            <person name="Istvanek J."/>
            <person name="Jaros M."/>
            <person name="Krenek A."/>
            <person name="Repkova J."/>
        </authorList>
    </citation>
    <scope>NUCLEOTIDE SEQUENCE [LARGE SCALE GENOMIC DNA]</scope>
    <source>
        <strain evidence="16">cv. Tatra</strain>
        <tissue evidence="15">Young leaves</tissue>
    </source>
</reference>
<organism evidence="15 16">
    <name type="scientific">Trifolium pratense</name>
    <name type="common">Red clover</name>
    <dbReference type="NCBI Taxonomy" id="57577"/>
    <lineage>
        <taxon>Eukaryota</taxon>
        <taxon>Viridiplantae</taxon>
        <taxon>Streptophyta</taxon>
        <taxon>Embryophyta</taxon>
        <taxon>Tracheophyta</taxon>
        <taxon>Spermatophyta</taxon>
        <taxon>Magnoliopsida</taxon>
        <taxon>eudicotyledons</taxon>
        <taxon>Gunneridae</taxon>
        <taxon>Pentapetalae</taxon>
        <taxon>rosids</taxon>
        <taxon>fabids</taxon>
        <taxon>Fabales</taxon>
        <taxon>Fabaceae</taxon>
        <taxon>Papilionoideae</taxon>
        <taxon>50 kb inversion clade</taxon>
        <taxon>NPAAA clade</taxon>
        <taxon>Hologalegina</taxon>
        <taxon>IRL clade</taxon>
        <taxon>Trifolieae</taxon>
        <taxon>Trifolium</taxon>
    </lineage>
</organism>
<dbReference type="InterPro" id="IPR018422">
    <property type="entry name" value="Cation/H_exchanger_CPA1"/>
</dbReference>
<evidence type="ECO:0000256" key="6">
    <source>
        <dbReference type="ARBA" id="ARBA00022989"/>
    </source>
</evidence>
<keyword evidence="8" id="KW-0406">Ion transport</keyword>
<evidence type="ECO:0000256" key="5">
    <source>
        <dbReference type="ARBA" id="ARBA00022958"/>
    </source>
</evidence>
<dbReference type="Proteomes" id="UP000236291">
    <property type="component" value="Unassembled WGS sequence"/>
</dbReference>
<evidence type="ECO:0000313" key="16">
    <source>
        <dbReference type="Proteomes" id="UP000236291"/>
    </source>
</evidence>
<keyword evidence="6 13" id="KW-1133">Transmembrane helix</keyword>
<feature type="transmembrane region" description="Helical" evidence="13">
    <location>
        <begin position="6"/>
        <end position="29"/>
    </location>
</feature>
<evidence type="ECO:0000256" key="7">
    <source>
        <dbReference type="ARBA" id="ARBA00023053"/>
    </source>
</evidence>
<dbReference type="InterPro" id="IPR006153">
    <property type="entry name" value="Cation/H_exchanger_TM"/>
</dbReference>
<dbReference type="GO" id="GO:0015385">
    <property type="term" value="F:sodium:proton antiporter activity"/>
    <property type="evidence" value="ECO:0007669"/>
    <property type="project" value="InterPro"/>
</dbReference>
<evidence type="ECO:0000256" key="13">
    <source>
        <dbReference type="SAM" id="Phobius"/>
    </source>
</evidence>
<dbReference type="AlphaFoldDB" id="A0A2K3MY97"/>
<protein>
    <submittedName>
        <fullName evidence="15">Na+/H+ exchanger 1</fullName>
    </submittedName>
</protein>
<evidence type="ECO:0000313" key="15">
    <source>
        <dbReference type="EMBL" id="PNX95778.1"/>
    </source>
</evidence>
<evidence type="ECO:0000256" key="9">
    <source>
        <dbReference type="ARBA" id="ARBA00023136"/>
    </source>
</evidence>
<proteinExistence type="predicted"/>
<feature type="transmembrane region" description="Helical" evidence="13">
    <location>
        <begin position="161"/>
        <end position="181"/>
    </location>
</feature>
<dbReference type="GO" id="GO:0005886">
    <property type="term" value="C:plasma membrane"/>
    <property type="evidence" value="ECO:0007669"/>
    <property type="project" value="TreeGrafter"/>
</dbReference>
<feature type="transmembrane region" description="Helical" evidence="13">
    <location>
        <begin position="50"/>
        <end position="67"/>
    </location>
</feature>
<evidence type="ECO:0000256" key="1">
    <source>
        <dbReference type="ARBA" id="ARBA00004141"/>
    </source>
</evidence>
<comment type="catalytic activity">
    <reaction evidence="12">
        <text>K(+)(in) + H(+)(out) = K(+)(out) + H(+)(in)</text>
        <dbReference type="Rhea" id="RHEA:29467"/>
        <dbReference type="ChEBI" id="CHEBI:15378"/>
        <dbReference type="ChEBI" id="CHEBI:29103"/>
    </reaction>
</comment>
<comment type="caution">
    <text evidence="15">The sequence shown here is derived from an EMBL/GenBank/DDBJ whole genome shotgun (WGS) entry which is preliminary data.</text>
</comment>
<dbReference type="GO" id="GO:0015386">
    <property type="term" value="F:potassium:proton antiporter activity"/>
    <property type="evidence" value="ECO:0007669"/>
    <property type="project" value="TreeGrafter"/>
</dbReference>
<evidence type="ECO:0000256" key="10">
    <source>
        <dbReference type="ARBA" id="ARBA00023201"/>
    </source>
</evidence>
<evidence type="ECO:0000259" key="14">
    <source>
        <dbReference type="Pfam" id="PF00999"/>
    </source>
</evidence>
<dbReference type="PANTHER" id="PTHR10110:SF159">
    <property type="entry name" value="SODIUM_HYDROGEN EXCHANGER 3"/>
    <property type="match status" value="1"/>
</dbReference>
<dbReference type="ExpressionAtlas" id="A0A2K3MY97">
    <property type="expression patterns" value="baseline"/>
</dbReference>
<evidence type="ECO:0000256" key="8">
    <source>
        <dbReference type="ARBA" id="ARBA00023065"/>
    </source>
</evidence>
<evidence type="ECO:0000256" key="4">
    <source>
        <dbReference type="ARBA" id="ARBA00022692"/>
    </source>
</evidence>
<feature type="transmembrane region" description="Helical" evidence="13">
    <location>
        <begin position="130"/>
        <end position="149"/>
    </location>
</feature>
<reference evidence="15 16" key="2">
    <citation type="journal article" date="2017" name="Front. Plant Sci.">
        <title>Gene Classification and Mining of Molecular Markers Useful in Red Clover (Trifolium pratense) Breeding.</title>
        <authorList>
            <person name="Istvanek J."/>
            <person name="Dluhosova J."/>
            <person name="Dluhos P."/>
            <person name="Patkova L."/>
            <person name="Nedelnik J."/>
            <person name="Repkova J."/>
        </authorList>
    </citation>
    <scope>NUCLEOTIDE SEQUENCE [LARGE SCALE GENOMIC DNA]</scope>
    <source>
        <strain evidence="16">cv. Tatra</strain>
        <tissue evidence="15">Young leaves</tissue>
    </source>
</reference>